<dbReference type="Proteomes" id="UP000033731">
    <property type="component" value="Unassembled WGS sequence"/>
</dbReference>
<evidence type="ECO:0000313" key="1">
    <source>
        <dbReference type="EMBL" id="KJZ82487.1"/>
    </source>
</evidence>
<dbReference type="EMBL" id="JMTK01000001">
    <property type="protein sequence ID" value="KJZ82487.1"/>
    <property type="molecule type" value="Genomic_DNA"/>
</dbReference>
<gene>
    <name evidence="1" type="ORF">DJ66_0094</name>
</gene>
<reference evidence="1 2" key="1">
    <citation type="journal article" date="2015" name="Phytopathology">
        <title>Genomes of Candidatus Liberibacter solanacearum haplotype A from New Zealand and the USA suggest significant genome plasticity in the species.</title>
        <authorList>
            <person name="Thompson S.M."/>
            <person name="Johnson C.P."/>
            <person name="Lu A.Y."/>
            <person name="Frampton R.A."/>
            <person name="Sullivan K.L."/>
            <person name="Fiers M.W."/>
            <person name="Crowhurst R.N."/>
            <person name="Pitman A.R."/>
            <person name="Scott I."/>
            <person name="Gudmestad N.C."/>
            <person name="Smith G.R."/>
        </authorList>
    </citation>
    <scope>NUCLEOTIDE SEQUENCE [LARGE SCALE GENOMIC DNA]</scope>
    <source>
        <strain evidence="1 2">LsoNZ1</strain>
    </source>
</reference>
<accession>A0A0F4VP84</accession>
<name>A0A0F4VP84_9HYPH</name>
<evidence type="ECO:0000313" key="2">
    <source>
        <dbReference type="Proteomes" id="UP000033731"/>
    </source>
</evidence>
<dbReference type="AlphaFoldDB" id="A0A0F4VP84"/>
<protein>
    <submittedName>
        <fullName evidence="1">Uncharacterized protein</fullName>
    </submittedName>
</protein>
<dbReference type="PATRIC" id="fig|556287.9.peg.93"/>
<sequence length="51" mass="6434">MFLFVFNFPYFFLRDKMYSLMDIKIVFYSQCLENIRRNILRDAMLFSLFFK</sequence>
<proteinExistence type="predicted"/>
<keyword evidence="2" id="KW-1185">Reference proteome</keyword>
<organism evidence="1 2">
    <name type="scientific">Candidatus Liberibacter solanacearum</name>
    <dbReference type="NCBI Taxonomy" id="556287"/>
    <lineage>
        <taxon>Bacteria</taxon>
        <taxon>Pseudomonadati</taxon>
        <taxon>Pseudomonadota</taxon>
        <taxon>Alphaproteobacteria</taxon>
        <taxon>Hyphomicrobiales</taxon>
        <taxon>Rhizobiaceae</taxon>
        <taxon>Liberibacter</taxon>
    </lineage>
</organism>
<comment type="caution">
    <text evidence="1">The sequence shown here is derived from an EMBL/GenBank/DDBJ whole genome shotgun (WGS) entry which is preliminary data.</text>
</comment>